<keyword evidence="7" id="KW-0808">Transferase</keyword>
<dbReference type="InterPro" id="IPR015424">
    <property type="entry name" value="PyrdxlP-dep_Trfase"/>
</dbReference>
<dbReference type="Proteomes" id="UP000550260">
    <property type="component" value="Unassembled WGS sequence"/>
</dbReference>
<dbReference type="GO" id="GO:0016829">
    <property type="term" value="F:lyase activity"/>
    <property type="evidence" value="ECO:0007669"/>
    <property type="project" value="UniProtKB-KW"/>
</dbReference>
<keyword evidence="3" id="KW-0045">Antibiotic biosynthesis</keyword>
<gene>
    <name evidence="8" type="ORF">ATK30_5565</name>
    <name evidence="7" type="ORF">H5411_17010</name>
</gene>
<dbReference type="InterPro" id="IPR015421">
    <property type="entry name" value="PyrdxlP-dep_Trfase_major"/>
</dbReference>
<dbReference type="EMBL" id="PJMY01000003">
    <property type="protein sequence ID" value="PKV94685.1"/>
    <property type="molecule type" value="Genomic_DNA"/>
</dbReference>
<keyword evidence="9" id="KW-1185">Reference proteome</keyword>
<keyword evidence="2" id="KW-0663">Pyridoxal phosphate</keyword>
<evidence type="ECO:0000256" key="1">
    <source>
        <dbReference type="ARBA" id="ARBA00001933"/>
    </source>
</evidence>
<comment type="cofactor">
    <cofactor evidence="1 5">
        <name>pyridoxal 5'-phosphate</name>
        <dbReference type="ChEBI" id="CHEBI:597326"/>
    </cofactor>
</comment>
<evidence type="ECO:0000256" key="4">
    <source>
        <dbReference type="RuleBase" id="RU004075"/>
    </source>
</evidence>
<evidence type="ECO:0000313" key="10">
    <source>
        <dbReference type="Proteomes" id="UP000550260"/>
    </source>
</evidence>
<proteinExistence type="inferred from homology"/>
<dbReference type="InterPro" id="IPR015422">
    <property type="entry name" value="PyrdxlP-dep_Trfase_small"/>
</dbReference>
<keyword evidence="7" id="KW-0032">Aminotransferase</keyword>
<dbReference type="SUPFAM" id="SSF53383">
    <property type="entry name" value="PLP-dependent transferases"/>
    <property type="match status" value="1"/>
</dbReference>
<accession>A0A2N3WLF6</accession>
<dbReference type="Pfam" id="PF00266">
    <property type="entry name" value="Aminotran_5"/>
    <property type="match status" value="1"/>
</dbReference>
<comment type="similarity">
    <text evidence="4">Belongs to the class-V pyridoxal-phosphate-dependent aminotransferase family.</text>
</comment>
<sequence>MTPFDVDTARKETPGCETVVHFNNAGAALMPRPVLDSVIGHLNLEASIGGYEAAAAANDALEGVYPSAARLLGCAPDEIAFLDSATRAWDLAFFAIPFRPGDRVLTSEAEYASNFIAYLQAAERHGIEVAVVPNDESGQISVPRLREMLDDRVRLVSLTHVPTNGGLVNPAAEVGRAAREAGVLFLLDACQSAGQIPLDVDAIGCDLLSLTGRKYLRGPRGTGILYVRRERLAELTPPMLDLHAAKWVARDRYEMREDARRFESWEFNVAAKIGFGAAVDYALGWDLDAIWERVSRLAADLRPRLDELPGVRVRDVGAEQCGIVSFTVDAMTGDAVKTALAQHSINVSVSRAPSTRWDMEHRGLAEVVRASLHYYNTVEEIDAFCRVLHAAG</sequence>
<dbReference type="Gene3D" id="3.40.640.10">
    <property type="entry name" value="Type I PLP-dependent aspartate aminotransferase-like (Major domain)"/>
    <property type="match status" value="1"/>
</dbReference>
<dbReference type="OrthoDB" id="9808002at2"/>
<dbReference type="PROSITE" id="PS00595">
    <property type="entry name" value="AA_TRANSFER_CLASS_5"/>
    <property type="match status" value="1"/>
</dbReference>
<evidence type="ECO:0000256" key="5">
    <source>
        <dbReference type="RuleBase" id="RU004504"/>
    </source>
</evidence>
<dbReference type="RefSeq" id="WP_101437998.1">
    <property type="nucleotide sequence ID" value="NZ_JACJHR010000021.1"/>
</dbReference>
<comment type="caution">
    <text evidence="8">The sequence shown here is derived from an EMBL/GenBank/DDBJ whole genome shotgun (WGS) entry which is preliminary data.</text>
</comment>
<dbReference type="EMBL" id="JACJHR010000021">
    <property type="protein sequence ID" value="MBB2500822.1"/>
    <property type="molecule type" value="Genomic_DNA"/>
</dbReference>
<dbReference type="Proteomes" id="UP000233750">
    <property type="component" value="Unassembled WGS sequence"/>
</dbReference>
<dbReference type="InterPro" id="IPR000192">
    <property type="entry name" value="Aminotrans_V_dom"/>
</dbReference>
<dbReference type="InterPro" id="IPR020578">
    <property type="entry name" value="Aminotrans_V_PyrdxlP_BS"/>
</dbReference>
<evidence type="ECO:0000313" key="8">
    <source>
        <dbReference type="EMBL" id="PKV94685.1"/>
    </source>
</evidence>
<organism evidence="8 9">
    <name type="scientific">Amycolatopsis echigonensis</name>
    <dbReference type="NCBI Taxonomy" id="2576905"/>
    <lineage>
        <taxon>Bacteria</taxon>
        <taxon>Bacillati</taxon>
        <taxon>Actinomycetota</taxon>
        <taxon>Actinomycetes</taxon>
        <taxon>Pseudonocardiales</taxon>
        <taxon>Pseudonocardiaceae</taxon>
        <taxon>Amycolatopsis</taxon>
    </lineage>
</organism>
<evidence type="ECO:0000259" key="6">
    <source>
        <dbReference type="Pfam" id="PF00266"/>
    </source>
</evidence>
<feature type="domain" description="Aminotransferase class V" evidence="6">
    <location>
        <begin position="21"/>
        <end position="384"/>
    </location>
</feature>
<dbReference type="GO" id="GO:0017000">
    <property type="term" value="P:antibiotic biosynthetic process"/>
    <property type="evidence" value="ECO:0007669"/>
    <property type="project" value="UniProtKB-KW"/>
</dbReference>
<evidence type="ECO:0000256" key="3">
    <source>
        <dbReference type="ARBA" id="ARBA00023194"/>
    </source>
</evidence>
<evidence type="ECO:0000256" key="2">
    <source>
        <dbReference type="ARBA" id="ARBA00022898"/>
    </source>
</evidence>
<name>A0A2N3WLF6_9PSEU</name>
<dbReference type="PANTHER" id="PTHR43586">
    <property type="entry name" value="CYSTEINE DESULFURASE"/>
    <property type="match status" value="1"/>
</dbReference>
<reference evidence="7 10" key="2">
    <citation type="submission" date="2020-08" db="EMBL/GenBank/DDBJ databases">
        <title>Amycolatopsis echigonensis JCM 21831.</title>
        <authorList>
            <person name="Tedsree N."/>
            <person name="Kuncharoen N."/>
            <person name="Likhitwitayawuid K."/>
            <person name="Tanasupawat S."/>
        </authorList>
    </citation>
    <scope>NUCLEOTIDE SEQUENCE [LARGE SCALE GENOMIC DNA]</scope>
    <source>
        <strain evidence="7 10">JCM 21831</strain>
    </source>
</reference>
<keyword evidence="8" id="KW-0456">Lyase</keyword>
<reference evidence="8 9" key="1">
    <citation type="submission" date="2017-12" db="EMBL/GenBank/DDBJ databases">
        <title>Sequencing the genomes of 1000 Actinobacteria strains.</title>
        <authorList>
            <person name="Klenk H.-P."/>
        </authorList>
    </citation>
    <scope>NUCLEOTIDE SEQUENCE [LARGE SCALE GENOMIC DNA]</scope>
    <source>
        <strain evidence="8 9">DSM 45165</strain>
    </source>
</reference>
<dbReference type="Gene3D" id="3.90.1150.10">
    <property type="entry name" value="Aspartate Aminotransferase, domain 1"/>
    <property type="match status" value="1"/>
</dbReference>
<dbReference type="GO" id="GO:0008483">
    <property type="term" value="F:transaminase activity"/>
    <property type="evidence" value="ECO:0007669"/>
    <property type="project" value="UniProtKB-KW"/>
</dbReference>
<protein>
    <submittedName>
        <fullName evidence="7">Aminotransferase class V-fold PLP-dependent enzyme</fullName>
    </submittedName>
    <submittedName>
        <fullName evidence="8">Selenocysteine lyase/cysteine desulfurase</fullName>
    </submittedName>
</protein>
<accession>A0A8E2B4S1</accession>
<dbReference type="PANTHER" id="PTHR43586:SF24">
    <property type="entry name" value="BLR4730 PROTEIN"/>
    <property type="match status" value="1"/>
</dbReference>
<evidence type="ECO:0000313" key="9">
    <source>
        <dbReference type="Proteomes" id="UP000233750"/>
    </source>
</evidence>
<evidence type="ECO:0000313" key="7">
    <source>
        <dbReference type="EMBL" id="MBB2500822.1"/>
    </source>
</evidence>
<dbReference type="AlphaFoldDB" id="A0A2N3WLF6"/>